<organism evidence="8 9">
    <name type="scientific">Agrilus planipennis</name>
    <name type="common">Emerald ash borer</name>
    <name type="synonym">Agrilus marcopoli</name>
    <dbReference type="NCBI Taxonomy" id="224129"/>
    <lineage>
        <taxon>Eukaryota</taxon>
        <taxon>Metazoa</taxon>
        <taxon>Ecdysozoa</taxon>
        <taxon>Arthropoda</taxon>
        <taxon>Hexapoda</taxon>
        <taxon>Insecta</taxon>
        <taxon>Pterygota</taxon>
        <taxon>Neoptera</taxon>
        <taxon>Endopterygota</taxon>
        <taxon>Coleoptera</taxon>
        <taxon>Polyphaga</taxon>
        <taxon>Elateriformia</taxon>
        <taxon>Buprestoidea</taxon>
        <taxon>Buprestidae</taxon>
        <taxon>Agrilinae</taxon>
        <taxon>Agrilus</taxon>
    </lineage>
</organism>
<accession>A0A1W4XMK9</accession>
<keyword evidence="3" id="KW-0967">Endosome</keyword>
<proteinExistence type="predicted"/>
<dbReference type="FunCoup" id="A0A1W4XMK9">
    <property type="interactions" value="50"/>
</dbReference>
<dbReference type="RefSeq" id="XP_018333723.1">
    <property type="nucleotide sequence ID" value="XM_018478221.2"/>
</dbReference>
<evidence type="ECO:0000256" key="3">
    <source>
        <dbReference type="ARBA" id="ARBA00022753"/>
    </source>
</evidence>
<dbReference type="CTD" id="90203"/>
<dbReference type="PANTHER" id="PTHR20939:SF11">
    <property type="entry name" value="LD12265P"/>
    <property type="match status" value="1"/>
</dbReference>
<evidence type="ECO:0000313" key="9">
    <source>
        <dbReference type="RefSeq" id="XP_018333723.1"/>
    </source>
</evidence>
<dbReference type="Gene3D" id="3.30.1520.10">
    <property type="entry name" value="Phox-like domain"/>
    <property type="match status" value="1"/>
</dbReference>
<keyword evidence="8" id="KW-1185">Reference proteome</keyword>
<evidence type="ECO:0000256" key="5">
    <source>
        <dbReference type="ARBA" id="ARBA00023121"/>
    </source>
</evidence>
<reference evidence="9" key="1">
    <citation type="submission" date="2025-08" db="UniProtKB">
        <authorList>
            <consortium name="RefSeq"/>
        </authorList>
    </citation>
    <scope>IDENTIFICATION</scope>
    <source>
        <tissue evidence="9">Entire body</tissue>
    </source>
</reference>
<evidence type="ECO:0000313" key="8">
    <source>
        <dbReference type="Proteomes" id="UP000192223"/>
    </source>
</evidence>
<evidence type="ECO:0000256" key="1">
    <source>
        <dbReference type="ARBA" id="ARBA00004469"/>
    </source>
</evidence>
<keyword evidence="2" id="KW-0813">Transport</keyword>
<dbReference type="InterPro" id="IPR036871">
    <property type="entry name" value="PX_dom_sf"/>
</dbReference>
<dbReference type="GO" id="GO:0015031">
    <property type="term" value="P:protein transport"/>
    <property type="evidence" value="ECO:0007669"/>
    <property type="project" value="UniProtKB-KW"/>
</dbReference>
<comment type="subcellular location">
    <subcellularLocation>
        <location evidence="1">Early endosome membrane</location>
        <topology evidence="1">Peripheral membrane protein</topology>
        <orientation evidence="1">Cytoplasmic side</orientation>
    </subcellularLocation>
</comment>
<dbReference type="Pfam" id="PF00787">
    <property type="entry name" value="PX"/>
    <property type="match status" value="1"/>
</dbReference>
<dbReference type="AlphaFoldDB" id="A0A1W4XMK9"/>
<dbReference type="SUPFAM" id="SSF64268">
    <property type="entry name" value="PX domain"/>
    <property type="match status" value="1"/>
</dbReference>
<dbReference type="InterPro" id="IPR039937">
    <property type="entry name" value="SNX20/SNX21"/>
</dbReference>
<dbReference type="PANTHER" id="PTHR20939">
    <property type="entry name" value="SORTING NEXIN 20, 21"/>
    <property type="match status" value="1"/>
</dbReference>
<dbReference type="STRING" id="224129.A0A1W4XMK9"/>
<dbReference type="GO" id="GO:0031901">
    <property type="term" value="C:early endosome membrane"/>
    <property type="evidence" value="ECO:0007669"/>
    <property type="project" value="UniProtKB-SubCell"/>
</dbReference>
<evidence type="ECO:0000256" key="2">
    <source>
        <dbReference type="ARBA" id="ARBA00022448"/>
    </source>
</evidence>
<dbReference type="InterPro" id="IPR001683">
    <property type="entry name" value="PX_dom"/>
</dbReference>
<dbReference type="Proteomes" id="UP000192223">
    <property type="component" value="Unplaced"/>
</dbReference>
<dbReference type="KEGG" id="apln:108742878"/>
<dbReference type="SMART" id="SM00312">
    <property type="entry name" value="PX"/>
    <property type="match status" value="1"/>
</dbReference>
<protein>
    <submittedName>
        <fullName evidence="9">Sorting nexin-21</fullName>
    </submittedName>
</protein>
<feature type="domain" description="PX" evidence="7">
    <location>
        <begin position="20"/>
        <end position="138"/>
    </location>
</feature>
<keyword evidence="5" id="KW-0446">Lipid-binding</keyword>
<evidence type="ECO:0000256" key="4">
    <source>
        <dbReference type="ARBA" id="ARBA00022927"/>
    </source>
</evidence>
<evidence type="ECO:0000256" key="6">
    <source>
        <dbReference type="ARBA" id="ARBA00023136"/>
    </source>
</evidence>
<dbReference type="OrthoDB" id="5975050at2759"/>
<dbReference type="PROSITE" id="PS50195">
    <property type="entry name" value="PX"/>
    <property type="match status" value="1"/>
</dbReference>
<sequence>MSVSEALDIATALPSKNQPLLFEIVSAFISEKDSESKKHVVYTLQVRHISGRDDFSPATIDRRYTDFLNLYLALKQEYPNLMQTVHFPKKVLIGNFDNKLITNRSTGFETLLKHISTNASLRSSPALLSFLQDQELLEAKQLIDEKQFSTALPILENSFQLLNKIYTDRSPAVILALCRVLGCSVAIPGSPNAKKWADLALHRYEGVSDSDLLELYLPLLHVCIKVWWQMGLNKDRFETRLLDLRRQGLKANESLNLLDAIKEVEEKLQKLSVPS</sequence>
<keyword evidence="6" id="KW-0472">Membrane</keyword>
<gene>
    <name evidence="9" type="primary">LOC108742878</name>
</gene>
<dbReference type="GO" id="GO:1901981">
    <property type="term" value="F:phosphatidylinositol phosphate binding"/>
    <property type="evidence" value="ECO:0007669"/>
    <property type="project" value="TreeGrafter"/>
</dbReference>
<evidence type="ECO:0000259" key="7">
    <source>
        <dbReference type="PROSITE" id="PS50195"/>
    </source>
</evidence>
<keyword evidence="4" id="KW-0653">Protein transport</keyword>
<dbReference type="InParanoid" id="A0A1W4XMK9"/>
<name>A0A1W4XMK9_AGRPL</name>
<dbReference type="GeneID" id="108742878"/>